<accession>A0A0B7AY51</accession>
<sequence>MFVEYFSYHIGSQVDPAFIWVPGEELESKGNWHDVDHITYRVPKFNEKYSIKPYYPIYLVV</sequence>
<organism evidence="1">
    <name type="scientific">Arion vulgaris</name>
    <dbReference type="NCBI Taxonomy" id="1028688"/>
    <lineage>
        <taxon>Eukaryota</taxon>
        <taxon>Metazoa</taxon>
        <taxon>Spiralia</taxon>
        <taxon>Lophotrochozoa</taxon>
        <taxon>Mollusca</taxon>
        <taxon>Gastropoda</taxon>
        <taxon>Heterobranchia</taxon>
        <taxon>Euthyneura</taxon>
        <taxon>Panpulmonata</taxon>
        <taxon>Eupulmonata</taxon>
        <taxon>Stylommatophora</taxon>
        <taxon>Helicina</taxon>
        <taxon>Arionoidea</taxon>
        <taxon>Arionidae</taxon>
        <taxon>Arion</taxon>
    </lineage>
</organism>
<proteinExistence type="predicted"/>
<reference evidence="1" key="1">
    <citation type="submission" date="2014-12" db="EMBL/GenBank/DDBJ databases">
        <title>Insight into the proteome of Arion vulgaris.</title>
        <authorList>
            <person name="Aradska J."/>
            <person name="Bulat T."/>
            <person name="Smidak R."/>
            <person name="Sarate P."/>
            <person name="Gangsoo J."/>
            <person name="Sialana F."/>
            <person name="Bilban M."/>
            <person name="Lubec G."/>
        </authorList>
    </citation>
    <scope>NUCLEOTIDE SEQUENCE</scope>
    <source>
        <tissue evidence="1">Skin</tissue>
    </source>
</reference>
<protein>
    <submittedName>
        <fullName evidence="1">Uncharacterized protein</fullName>
    </submittedName>
</protein>
<dbReference type="AlphaFoldDB" id="A0A0B7AY51"/>
<dbReference type="EMBL" id="HACG01039054">
    <property type="protein sequence ID" value="CEK85919.1"/>
    <property type="molecule type" value="Transcribed_RNA"/>
</dbReference>
<gene>
    <name evidence="1" type="primary">ORF150904</name>
</gene>
<name>A0A0B7AY51_9EUPU</name>
<evidence type="ECO:0000313" key="1">
    <source>
        <dbReference type="EMBL" id="CEK85919.1"/>
    </source>
</evidence>